<dbReference type="OrthoDB" id="25675at2759"/>
<dbReference type="EMBL" id="PUHQ01000018">
    <property type="protein sequence ID" value="KAG0663708.1"/>
    <property type="molecule type" value="Genomic_DNA"/>
</dbReference>
<organism evidence="10 11">
    <name type="scientific">Rhodotorula mucilaginosa</name>
    <name type="common">Yeast</name>
    <name type="synonym">Rhodotorula rubra</name>
    <dbReference type="NCBI Taxonomy" id="5537"/>
    <lineage>
        <taxon>Eukaryota</taxon>
        <taxon>Fungi</taxon>
        <taxon>Dikarya</taxon>
        <taxon>Basidiomycota</taxon>
        <taxon>Pucciniomycotina</taxon>
        <taxon>Microbotryomycetes</taxon>
        <taxon>Sporidiobolales</taxon>
        <taxon>Sporidiobolaceae</taxon>
        <taxon>Rhodotorula</taxon>
    </lineage>
</organism>
<keyword evidence="2" id="KW-0690">Ribosome biogenesis</keyword>
<dbReference type="GO" id="GO:0006364">
    <property type="term" value="P:rRNA processing"/>
    <property type="evidence" value="ECO:0007669"/>
    <property type="project" value="UniProtKB-KW"/>
</dbReference>
<feature type="compositionally biased region" description="Basic residues" evidence="8">
    <location>
        <begin position="306"/>
        <end position="315"/>
    </location>
</feature>
<dbReference type="Pfam" id="PF24779">
    <property type="entry name" value="UTP23_sensor"/>
    <property type="match status" value="1"/>
</dbReference>
<name>A0A9P7B8A7_RHOMI</name>
<dbReference type="Gene3D" id="3.40.50.1010">
    <property type="entry name" value="5'-nuclease"/>
    <property type="match status" value="1"/>
</dbReference>
<dbReference type="Proteomes" id="UP000777482">
    <property type="component" value="Unassembled WGS sequence"/>
</dbReference>
<dbReference type="InterPro" id="IPR006984">
    <property type="entry name" value="Fcf1/UTP23"/>
</dbReference>
<feature type="domain" description="UTP23 sensor motif region" evidence="9">
    <location>
        <begin position="226"/>
        <end position="243"/>
    </location>
</feature>
<accession>A0A9P7B8A7</accession>
<evidence type="ECO:0000256" key="8">
    <source>
        <dbReference type="SAM" id="MobiDB-lite"/>
    </source>
</evidence>
<comment type="caution">
    <text evidence="10">The sequence shown here is derived from an EMBL/GenBank/DDBJ whole genome shotgun (WGS) entry which is preliminary data.</text>
</comment>
<evidence type="ECO:0000313" key="10">
    <source>
        <dbReference type="EMBL" id="KAG0663708.1"/>
    </source>
</evidence>
<evidence type="ECO:0000256" key="1">
    <source>
        <dbReference type="ARBA" id="ARBA00004604"/>
    </source>
</evidence>
<protein>
    <recommendedName>
        <fullName evidence="7">U three protein 23</fullName>
    </recommendedName>
</protein>
<evidence type="ECO:0000313" key="11">
    <source>
        <dbReference type="Proteomes" id="UP000777482"/>
    </source>
</evidence>
<evidence type="ECO:0000256" key="7">
    <source>
        <dbReference type="ARBA" id="ARBA00076388"/>
    </source>
</evidence>
<comment type="subcellular location">
    <subcellularLocation>
        <location evidence="1">Nucleus</location>
        <location evidence="1">Nucleolus</location>
    </subcellularLocation>
</comment>
<gene>
    <name evidence="10" type="ORF">C6P46_002277</name>
</gene>
<reference evidence="10 11" key="1">
    <citation type="submission" date="2020-11" db="EMBL/GenBank/DDBJ databases">
        <title>Kefir isolates.</title>
        <authorList>
            <person name="Marcisauskas S."/>
            <person name="Kim Y."/>
            <person name="Blasche S."/>
        </authorList>
    </citation>
    <scope>NUCLEOTIDE SEQUENCE [LARGE SCALE GENOMIC DNA]</scope>
    <source>
        <strain evidence="10 11">KR</strain>
    </source>
</reference>
<evidence type="ECO:0000256" key="3">
    <source>
        <dbReference type="ARBA" id="ARBA00022552"/>
    </source>
</evidence>
<sequence length="409" mass="44644">MKNKRIKSYRRAMQLYQSSFGFRSVSTSPHQSRLYQMPSPGEALAVADAEFVRSCVTQKMDIMARLHDVLQGAVKPMITQCCIQALYDAGEEAKEAVEAAKGFERRKCNHFKARKQDECMLAMAGEQNKNRYVFATQSLPLRESLRAVPGSPIIYIARSVMLLEAPSNQTLAKKRRMEESKLHVSAEELALITGKPVPAAAPKESENTVGEGEDDSAASAEPPQKKKKRKGPPGPNPLSVKKKTKPTKAGGDQAGRRPSKRELEEQQNGGGGSQDREERAAKRKREDEAKVVSLATRGTDGTAGERKKRKRRRKGGAGGGGEAGEGGNDGGAGEGADEYWLLYAYRCLMPPLRPTRPLNPPTERGDAPVGNRLEIGIQYRVCCSGSLLRLGQAVTEISLDKPGHQISSF</sequence>
<evidence type="ECO:0000256" key="5">
    <source>
        <dbReference type="ARBA" id="ARBA00037300"/>
    </source>
</evidence>
<feature type="region of interest" description="Disordered" evidence="8">
    <location>
        <begin position="193"/>
        <end position="332"/>
    </location>
</feature>
<comment type="similarity">
    <text evidence="6">Belongs to the UTP23/FCF1 family. UTP23 subfamily.</text>
</comment>
<dbReference type="AlphaFoldDB" id="A0A9P7B8A7"/>
<dbReference type="InterPro" id="IPR029060">
    <property type="entry name" value="PIN-like_dom_sf"/>
</dbReference>
<keyword evidence="11" id="KW-1185">Reference proteome</keyword>
<evidence type="ECO:0000259" key="9">
    <source>
        <dbReference type="Pfam" id="PF24779"/>
    </source>
</evidence>
<feature type="compositionally biased region" description="Gly residues" evidence="8">
    <location>
        <begin position="316"/>
        <end position="332"/>
    </location>
</feature>
<evidence type="ECO:0000256" key="4">
    <source>
        <dbReference type="ARBA" id="ARBA00023242"/>
    </source>
</evidence>
<dbReference type="PANTHER" id="PTHR12416">
    <property type="entry name" value="RRNA-PROCESSING PROTEIN UTP23 HOMOLOG"/>
    <property type="match status" value="1"/>
</dbReference>
<evidence type="ECO:0000256" key="2">
    <source>
        <dbReference type="ARBA" id="ARBA00022517"/>
    </source>
</evidence>
<feature type="compositionally biased region" description="Basic and acidic residues" evidence="8">
    <location>
        <begin position="274"/>
        <end position="290"/>
    </location>
</feature>
<comment type="function">
    <text evidence="5">Involved in rRNA-processing and ribosome biogenesis.</text>
</comment>
<dbReference type="InterPro" id="IPR057776">
    <property type="entry name" value="UTP23_sensor"/>
</dbReference>
<keyword evidence="4" id="KW-0539">Nucleus</keyword>
<dbReference type="SUPFAM" id="SSF88723">
    <property type="entry name" value="PIN domain-like"/>
    <property type="match status" value="1"/>
</dbReference>
<evidence type="ECO:0000256" key="6">
    <source>
        <dbReference type="ARBA" id="ARBA00038503"/>
    </source>
</evidence>
<dbReference type="GO" id="GO:0032040">
    <property type="term" value="C:small-subunit processome"/>
    <property type="evidence" value="ECO:0007669"/>
    <property type="project" value="InterPro"/>
</dbReference>
<dbReference type="FunFam" id="3.40.50.1010:FF:000006">
    <property type="entry name" value="rRNA-processing protein UTP23 homolog"/>
    <property type="match status" value="1"/>
</dbReference>
<proteinExistence type="inferred from homology"/>
<dbReference type="Pfam" id="PF04900">
    <property type="entry name" value="Fcf1"/>
    <property type="match status" value="1"/>
</dbReference>
<keyword evidence="3" id="KW-0698">rRNA processing</keyword>